<reference evidence="1 3" key="1">
    <citation type="journal article" date="2015" name="Genome Announc.">
        <title>Complete Genome Sequence of Biocontrol Strain Pseudomonas fluorescens LBUM223.</title>
        <authorList>
            <person name="Roquigny R."/>
            <person name="Arseneault T."/>
            <person name="Gadkar V.J."/>
            <person name="Novinscak A."/>
            <person name="Joly D.L."/>
            <person name="Filion M."/>
        </authorList>
    </citation>
    <scope>NUCLEOTIDE SEQUENCE [LARGE SCALE GENOMIC DNA]</scope>
    <source>
        <strain evidence="1 3">LBUM223</strain>
    </source>
</reference>
<dbReference type="RefSeq" id="WP_046068128.1">
    <property type="nucleotide sequence ID" value="NZ_CP011117.2"/>
</dbReference>
<dbReference type="KEGG" id="pfb:VO64_0302"/>
<dbReference type="InterPro" id="IPR019633">
    <property type="entry name" value="DUF2498"/>
</dbReference>
<protein>
    <recommendedName>
        <fullName evidence="4">Phage protein</fullName>
    </recommendedName>
</protein>
<dbReference type="KEGG" id="pfb:VO64_0290"/>
<dbReference type="AlphaFoldDB" id="A0AAU8TEE4"/>
<dbReference type="Pfam" id="PF10692">
    <property type="entry name" value="DUF2498"/>
    <property type="match status" value="1"/>
</dbReference>
<name>A0AAU8TEE4_9PSED</name>
<reference evidence="1" key="2">
    <citation type="submission" date="2018-04" db="EMBL/GenBank/DDBJ databases">
        <authorList>
            <person name="Roquigny R."/>
            <person name="Arseneault T."/>
            <person name="Joly D."/>
            <person name="Gadkar V.J."/>
            <person name="Novinscak A."/>
            <person name="Filion M."/>
        </authorList>
    </citation>
    <scope>NUCLEOTIDE SEQUENCE</scope>
    <source>
        <strain evidence="1">LBUM223</strain>
    </source>
</reference>
<dbReference type="Proteomes" id="UP000033099">
    <property type="component" value="Chromosome"/>
</dbReference>
<sequence>MKTALPLDQLIAKANEELKEHSWYEEGMEIKEAKMVGTILTMHAAGLLDEKGVQKPESVVRLNEFAHSFASRYTLI</sequence>
<dbReference type="EMBL" id="CP011117">
    <property type="protein sequence ID" value="AKA80836.1"/>
    <property type="molecule type" value="Genomic_DNA"/>
</dbReference>
<evidence type="ECO:0000313" key="3">
    <source>
        <dbReference type="Proteomes" id="UP000033099"/>
    </source>
</evidence>
<dbReference type="Gene3D" id="3.30.300.360">
    <property type="entry name" value="Protein of unknown function (DUF2498)"/>
    <property type="match status" value="1"/>
</dbReference>
<proteinExistence type="predicted"/>
<accession>A0AAU8TEE4</accession>
<gene>
    <name evidence="1" type="ORF">VO64_0290</name>
    <name evidence="2" type="ORF">VO64_0302</name>
</gene>
<dbReference type="EMBL" id="CP011117">
    <property type="protein sequence ID" value="AKA80848.1"/>
    <property type="molecule type" value="Genomic_DNA"/>
</dbReference>
<dbReference type="InterPro" id="IPR038191">
    <property type="entry name" value="YciN_sf"/>
</dbReference>
<evidence type="ECO:0000313" key="1">
    <source>
        <dbReference type="EMBL" id="AKA80836.1"/>
    </source>
</evidence>
<evidence type="ECO:0000313" key="2">
    <source>
        <dbReference type="EMBL" id="AKA80848.1"/>
    </source>
</evidence>
<organism evidence="1 3">
    <name type="scientific">Pseudomonas synxantha</name>
    <dbReference type="NCBI Taxonomy" id="47883"/>
    <lineage>
        <taxon>Bacteria</taxon>
        <taxon>Pseudomonadati</taxon>
        <taxon>Pseudomonadota</taxon>
        <taxon>Gammaproteobacteria</taxon>
        <taxon>Pseudomonadales</taxon>
        <taxon>Pseudomonadaceae</taxon>
        <taxon>Pseudomonas</taxon>
    </lineage>
</organism>
<evidence type="ECO:0008006" key="4">
    <source>
        <dbReference type="Google" id="ProtNLM"/>
    </source>
</evidence>